<name>A0ABN7YJ15_9BURK</name>
<sequence length="231" mass="25020">MRPVKTVNVRLTSIEDREPVKVYLLRPRGTLYWGGAGLDGAYVQPQLAAFREAGMAYCFAGLTNSATAGLPDALKPAGTILDAIRSGFSVRYRDDSEWTITSGMAAEAPQFNLIGYSYGSLLAAQTAWSYARAGHVVDHLVLVGSPIDKDFLSGLRQHKSIRKLVVINLTQFGDPIHAGMSWAELLASAPLLGAQMAAGKGEGHFYYAHVVKDSPQRWANLAQRLASEGLR</sequence>
<dbReference type="Proteomes" id="UP000727654">
    <property type="component" value="Unassembled WGS sequence"/>
</dbReference>
<comment type="caution">
    <text evidence="1">The sequence shown here is derived from an EMBL/GenBank/DDBJ whole genome shotgun (WGS) entry which is preliminary data.</text>
</comment>
<dbReference type="RefSeq" id="WP_224080071.1">
    <property type="nucleotide sequence ID" value="NZ_CAJZAI010000005.1"/>
</dbReference>
<organism evidence="1 2">
    <name type="scientific">Cupriavidus laharis</name>
    <dbReference type="NCBI Taxonomy" id="151654"/>
    <lineage>
        <taxon>Bacteria</taxon>
        <taxon>Pseudomonadati</taxon>
        <taxon>Pseudomonadota</taxon>
        <taxon>Betaproteobacteria</taxon>
        <taxon>Burkholderiales</taxon>
        <taxon>Burkholderiaceae</taxon>
        <taxon>Cupriavidus</taxon>
    </lineage>
</organism>
<keyword evidence="2" id="KW-1185">Reference proteome</keyword>
<evidence type="ECO:0000313" key="2">
    <source>
        <dbReference type="Proteomes" id="UP000727654"/>
    </source>
</evidence>
<proteinExistence type="predicted"/>
<dbReference type="SUPFAM" id="SSF53474">
    <property type="entry name" value="alpha/beta-Hydrolases"/>
    <property type="match status" value="1"/>
</dbReference>
<protein>
    <recommendedName>
        <fullName evidence="3">Thioesterase domain-containing protein</fullName>
    </recommendedName>
</protein>
<gene>
    <name evidence="1" type="ORF">LMG23992_02457</name>
</gene>
<evidence type="ECO:0000313" key="1">
    <source>
        <dbReference type="EMBL" id="CAG9173454.1"/>
    </source>
</evidence>
<reference evidence="1 2" key="1">
    <citation type="submission" date="2021-08" db="EMBL/GenBank/DDBJ databases">
        <authorList>
            <person name="Peeters C."/>
        </authorList>
    </citation>
    <scope>NUCLEOTIDE SEQUENCE [LARGE SCALE GENOMIC DNA]</scope>
    <source>
        <strain evidence="1 2">LMG 23992</strain>
    </source>
</reference>
<dbReference type="Gene3D" id="3.40.50.1820">
    <property type="entry name" value="alpha/beta hydrolase"/>
    <property type="match status" value="1"/>
</dbReference>
<dbReference type="EMBL" id="CAJZAI010000005">
    <property type="protein sequence ID" value="CAG9173454.1"/>
    <property type="molecule type" value="Genomic_DNA"/>
</dbReference>
<dbReference type="InterPro" id="IPR029058">
    <property type="entry name" value="AB_hydrolase_fold"/>
</dbReference>
<accession>A0ABN7YJ15</accession>
<evidence type="ECO:0008006" key="3">
    <source>
        <dbReference type="Google" id="ProtNLM"/>
    </source>
</evidence>